<comment type="subcellular location">
    <subcellularLocation>
        <location evidence="1">Cytoplasm</location>
    </subcellularLocation>
</comment>
<gene>
    <name evidence="3" type="ORF">LSP00402_LOCUS7906</name>
</gene>
<proteinExistence type="predicted"/>
<evidence type="ECO:0000256" key="2">
    <source>
        <dbReference type="ARBA" id="ARBA00022490"/>
    </source>
</evidence>
<dbReference type="GO" id="GO:0005737">
    <property type="term" value="C:cytoplasm"/>
    <property type="evidence" value="ECO:0007669"/>
    <property type="project" value="UniProtKB-SubCell"/>
</dbReference>
<sequence length="261" mass="28543">MNEQQVEAMAFCLKKMANDETNRGVMVQQKGIRLLSELYNLGAAIMDASGGPDSKKGMWREDCAVALARIAISTNPQLYPQGSMLTMVRPLMWLFGDATHELHQFEAGLGLTNIASVDADTRDTLVMHGAWSALTNLLASDNEQVQRVGVECMANLVMCERSIVRLRDSEQDIKLFIMFAKAEDMRTKLAATGGLAMMTQDPDVAKAVAKQNGVKELQNIKIGCRDVNVAARVDMALANIKEALETAAPQKDDPGEKLEAK</sequence>
<dbReference type="Gene3D" id="1.25.10.10">
    <property type="entry name" value="Leucine-rich Repeat Variant"/>
    <property type="match status" value="1"/>
</dbReference>
<dbReference type="GO" id="GO:0051879">
    <property type="term" value="F:Hsp90 protein binding"/>
    <property type="evidence" value="ECO:0007669"/>
    <property type="project" value="TreeGrafter"/>
</dbReference>
<dbReference type="AlphaFoldDB" id="A0A7S2TMN9"/>
<evidence type="ECO:0000313" key="3">
    <source>
        <dbReference type="EMBL" id="CAD9759929.1"/>
    </source>
</evidence>
<dbReference type="EMBL" id="HBHP01012737">
    <property type="protein sequence ID" value="CAD9759929.1"/>
    <property type="molecule type" value="Transcribed_RNA"/>
</dbReference>
<evidence type="ECO:0000256" key="1">
    <source>
        <dbReference type="ARBA" id="ARBA00004496"/>
    </source>
</evidence>
<accession>A0A7S2TMN9</accession>
<protein>
    <recommendedName>
        <fullName evidence="4">Protein HGH1 homolog</fullName>
    </recommendedName>
</protein>
<reference evidence="3" key="1">
    <citation type="submission" date="2021-01" db="EMBL/GenBank/DDBJ databases">
        <authorList>
            <person name="Corre E."/>
            <person name="Pelletier E."/>
            <person name="Niang G."/>
            <person name="Scheremetjew M."/>
            <person name="Finn R."/>
            <person name="Kale V."/>
            <person name="Holt S."/>
            <person name="Cochrane G."/>
            <person name="Meng A."/>
            <person name="Brown T."/>
            <person name="Cohen L."/>
        </authorList>
    </citation>
    <scope>NUCLEOTIDE SEQUENCE</scope>
    <source>
        <strain evidence="3">CCMP622</strain>
    </source>
</reference>
<name>A0A7S2TMN9_9EUKA</name>
<evidence type="ECO:0008006" key="4">
    <source>
        <dbReference type="Google" id="ProtNLM"/>
    </source>
</evidence>
<organism evidence="3">
    <name type="scientific">Lotharella oceanica</name>
    <dbReference type="NCBI Taxonomy" id="641309"/>
    <lineage>
        <taxon>Eukaryota</taxon>
        <taxon>Sar</taxon>
        <taxon>Rhizaria</taxon>
        <taxon>Cercozoa</taxon>
        <taxon>Chlorarachniophyceae</taxon>
        <taxon>Lotharella</taxon>
    </lineage>
</organism>
<dbReference type="SUPFAM" id="SSF48371">
    <property type="entry name" value="ARM repeat"/>
    <property type="match status" value="1"/>
</dbReference>
<dbReference type="InterPro" id="IPR011989">
    <property type="entry name" value="ARM-like"/>
</dbReference>
<dbReference type="InterPro" id="IPR016024">
    <property type="entry name" value="ARM-type_fold"/>
</dbReference>
<dbReference type="PANTHER" id="PTHR45994:SF1">
    <property type="entry name" value="FI21225P1"/>
    <property type="match status" value="1"/>
</dbReference>
<keyword evidence="2" id="KW-0963">Cytoplasm</keyword>
<dbReference type="PANTHER" id="PTHR45994">
    <property type="entry name" value="FI21225P1"/>
    <property type="match status" value="1"/>
</dbReference>